<organism evidence="2 3">
    <name type="scientific">Sediminibacillus dalangtanensis</name>
    <dbReference type="NCBI Taxonomy" id="2729421"/>
    <lineage>
        <taxon>Bacteria</taxon>
        <taxon>Bacillati</taxon>
        <taxon>Bacillota</taxon>
        <taxon>Bacilli</taxon>
        <taxon>Bacillales</taxon>
        <taxon>Bacillaceae</taxon>
        <taxon>Sediminibacillus</taxon>
    </lineage>
</organism>
<evidence type="ECO:0000313" key="3">
    <source>
        <dbReference type="Proteomes" id="UP000665043"/>
    </source>
</evidence>
<dbReference type="Gene3D" id="3.40.630.30">
    <property type="match status" value="1"/>
</dbReference>
<name>A0ABX7VTJ6_9BACI</name>
<protein>
    <submittedName>
        <fullName evidence="2">GNAT family N-acetyltransferase</fullName>
    </submittedName>
</protein>
<proteinExistence type="predicted"/>
<dbReference type="Pfam" id="PF13302">
    <property type="entry name" value="Acetyltransf_3"/>
    <property type="match status" value="1"/>
</dbReference>
<gene>
    <name evidence="2" type="ORF">ERJ70_07330</name>
</gene>
<dbReference type="PANTHER" id="PTHR43441:SF3">
    <property type="entry name" value="ACETYLTRANSFERASE"/>
    <property type="match status" value="1"/>
</dbReference>
<feature type="domain" description="N-acetyltransferase" evidence="1">
    <location>
        <begin position="36"/>
        <end position="187"/>
    </location>
</feature>
<dbReference type="InterPro" id="IPR016181">
    <property type="entry name" value="Acyl_CoA_acyltransferase"/>
</dbReference>
<dbReference type="InterPro" id="IPR051908">
    <property type="entry name" value="Ribosomal_N-acetyltransferase"/>
</dbReference>
<dbReference type="InterPro" id="IPR000182">
    <property type="entry name" value="GNAT_dom"/>
</dbReference>
<reference evidence="2 3" key="1">
    <citation type="submission" date="2019-12" db="EMBL/GenBank/DDBJ databases">
        <title>The whole genome sequencing of a strain isolated from a Mars analog, Dalangtan Playa.</title>
        <authorList>
            <person name="Huang T."/>
        </authorList>
    </citation>
    <scope>NUCLEOTIDE SEQUENCE [LARGE SCALE GENOMIC DNA]</scope>
    <source>
        <strain evidence="2 3">DP4-553-S</strain>
    </source>
</reference>
<dbReference type="Proteomes" id="UP000665043">
    <property type="component" value="Chromosome"/>
</dbReference>
<keyword evidence="3" id="KW-1185">Reference proteome</keyword>
<evidence type="ECO:0000259" key="1">
    <source>
        <dbReference type="PROSITE" id="PS51186"/>
    </source>
</evidence>
<dbReference type="PANTHER" id="PTHR43441">
    <property type="entry name" value="RIBOSOMAL-PROTEIN-SERINE ACETYLTRANSFERASE"/>
    <property type="match status" value="1"/>
</dbReference>
<dbReference type="RefSeq" id="WP_209368288.1">
    <property type="nucleotide sequence ID" value="NZ_CP046956.1"/>
</dbReference>
<evidence type="ECO:0000313" key="2">
    <source>
        <dbReference type="EMBL" id="QTM99130.1"/>
    </source>
</evidence>
<sequence length="194" mass="22322">MNPVLLDIPVEMKTERLLLRRPEQGDGELVNQAVKRSIEELRPWMPFAQTTPTESDSEADIREAHIRFLKREKLRYLLFHRESNAFIGSSGFHNIDWEVPKCELGYWIDTKYAGLGYMTEAIDALTSFAFVELNCNRVEIRCEEKNFNSRAIPEKLGYELEGILKNVDVSADGKHLTNTCVYAKVIEKSRVPSL</sequence>
<accession>A0ABX7VTJ6</accession>
<dbReference type="EMBL" id="CP046956">
    <property type="protein sequence ID" value="QTM99130.1"/>
    <property type="molecule type" value="Genomic_DNA"/>
</dbReference>
<dbReference type="SUPFAM" id="SSF55729">
    <property type="entry name" value="Acyl-CoA N-acyltransferases (Nat)"/>
    <property type="match status" value="1"/>
</dbReference>
<dbReference type="PROSITE" id="PS51186">
    <property type="entry name" value="GNAT"/>
    <property type="match status" value="1"/>
</dbReference>